<dbReference type="Pfam" id="PF09588">
    <property type="entry name" value="YqaJ"/>
    <property type="match status" value="1"/>
</dbReference>
<dbReference type="AlphaFoldDB" id="A0A9J6GE35"/>
<dbReference type="InterPro" id="IPR011604">
    <property type="entry name" value="PDDEXK-like_dom_sf"/>
</dbReference>
<dbReference type="PANTHER" id="PTHR46609">
    <property type="entry name" value="EXONUCLEASE, PHAGE-TYPE/RECB, C-TERMINAL DOMAIN-CONTAINING PROTEIN"/>
    <property type="match status" value="1"/>
</dbReference>
<evidence type="ECO:0000313" key="3">
    <source>
        <dbReference type="Proteomes" id="UP000821853"/>
    </source>
</evidence>
<dbReference type="GO" id="GO:0006281">
    <property type="term" value="P:DNA repair"/>
    <property type="evidence" value="ECO:0007669"/>
    <property type="project" value="UniProtKB-ARBA"/>
</dbReference>
<dbReference type="Gene3D" id="3.90.320.10">
    <property type="match status" value="1"/>
</dbReference>
<evidence type="ECO:0000259" key="1">
    <source>
        <dbReference type="Pfam" id="PF09588"/>
    </source>
</evidence>
<organism evidence="2 3">
    <name type="scientific">Haemaphysalis longicornis</name>
    <name type="common">Bush tick</name>
    <dbReference type="NCBI Taxonomy" id="44386"/>
    <lineage>
        <taxon>Eukaryota</taxon>
        <taxon>Metazoa</taxon>
        <taxon>Ecdysozoa</taxon>
        <taxon>Arthropoda</taxon>
        <taxon>Chelicerata</taxon>
        <taxon>Arachnida</taxon>
        <taxon>Acari</taxon>
        <taxon>Parasitiformes</taxon>
        <taxon>Ixodida</taxon>
        <taxon>Ixodoidea</taxon>
        <taxon>Ixodidae</taxon>
        <taxon>Haemaphysalinae</taxon>
        <taxon>Haemaphysalis</taxon>
    </lineage>
</organism>
<dbReference type="EMBL" id="JABSTR010000006">
    <property type="protein sequence ID" value="KAH9373089.1"/>
    <property type="molecule type" value="Genomic_DNA"/>
</dbReference>
<name>A0A9J6GE35_HAELO</name>
<dbReference type="Proteomes" id="UP000821853">
    <property type="component" value="Chromosome 4"/>
</dbReference>
<feature type="domain" description="YqaJ viral recombinase" evidence="1">
    <location>
        <begin position="12"/>
        <end position="80"/>
    </location>
</feature>
<dbReference type="VEuPathDB" id="VectorBase:HLOH_064281"/>
<dbReference type="InterPro" id="IPR051703">
    <property type="entry name" value="NF-kappa-B_Signaling_Reg"/>
</dbReference>
<evidence type="ECO:0000313" key="2">
    <source>
        <dbReference type="EMBL" id="KAH9373089.1"/>
    </source>
</evidence>
<dbReference type="OrthoDB" id="6435142at2759"/>
<sequence>MTWRVVCYGKATFSCCISEAILSVQCCAKAVLEVKCPASVKGVSLTNTKKHPAYLNDSLQLKREHSYYTQVQAQMAVTGLRRSYFVVFTGVSLTVELIAFDEVFWAAVEVKAERFFFSYIFPELQSSRIAKQMECV</sequence>
<proteinExistence type="predicted"/>
<dbReference type="InterPro" id="IPR019080">
    <property type="entry name" value="YqaJ_viral_recombinase"/>
</dbReference>
<keyword evidence="3" id="KW-1185">Reference proteome</keyword>
<dbReference type="SUPFAM" id="SSF52980">
    <property type="entry name" value="Restriction endonuclease-like"/>
    <property type="match status" value="1"/>
</dbReference>
<accession>A0A9J6GE35</accession>
<comment type="caution">
    <text evidence="2">The sequence shown here is derived from an EMBL/GenBank/DDBJ whole genome shotgun (WGS) entry which is preliminary data.</text>
</comment>
<reference evidence="2 3" key="1">
    <citation type="journal article" date="2020" name="Cell">
        <title>Large-Scale Comparative Analyses of Tick Genomes Elucidate Their Genetic Diversity and Vector Capacities.</title>
        <authorList>
            <consortium name="Tick Genome and Microbiome Consortium (TIGMIC)"/>
            <person name="Jia N."/>
            <person name="Wang J."/>
            <person name="Shi W."/>
            <person name="Du L."/>
            <person name="Sun Y."/>
            <person name="Zhan W."/>
            <person name="Jiang J.F."/>
            <person name="Wang Q."/>
            <person name="Zhang B."/>
            <person name="Ji P."/>
            <person name="Bell-Sakyi L."/>
            <person name="Cui X.M."/>
            <person name="Yuan T.T."/>
            <person name="Jiang B.G."/>
            <person name="Yang W.F."/>
            <person name="Lam T.T."/>
            <person name="Chang Q.C."/>
            <person name="Ding S.J."/>
            <person name="Wang X.J."/>
            <person name="Zhu J.G."/>
            <person name="Ruan X.D."/>
            <person name="Zhao L."/>
            <person name="Wei J.T."/>
            <person name="Ye R.Z."/>
            <person name="Que T.C."/>
            <person name="Du C.H."/>
            <person name="Zhou Y.H."/>
            <person name="Cheng J.X."/>
            <person name="Dai P.F."/>
            <person name="Guo W.B."/>
            <person name="Han X.H."/>
            <person name="Huang E.J."/>
            <person name="Li L.F."/>
            <person name="Wei W."/>
            <person name="Gao Y.C."/>
            <person name="Liu J.Z."/>
            <person name="Shao H.Z."/>
            <person name="Wang X."/>
            <person name="Wang C.C."/>
            <person name="Yang T.C."/>
            <person name="Huo Q.B."/>
            <person name="Li W."/>
            <person name="Chen H.Y."/>
            <person name="Chen S.E."/>
            <person name="Zhou L.G."/>
            <person name="Ni X.B."/>
            <person name="Tian J.H."/>
            <person name="Sheng Y."/>
            <person name="Liu T."/>
            <person name="Pan Y.S."/>
            <person name="Xia L.Y."/>
            <person name="Li J."/>
            <person name="Zhao F."/>
            <person name="Cao W.C."/>
        </authorList>
    </citation>
    <scope>NUCLEOTIDE SEQUENCE [LARGE SCALE GENOMIC DNA]</scope>
    <source>
        <strain evidence="2">HaeL-2018</strain>
    </source>
</reference>
<protein>
    <recommendedName>
        <fullName evidence="1">YqaJ viral recombinase domain-containing protein</fullName>
    </recommendedName>
</protein>
<dbReference type="PANTHER" id="PTHR46609:SF8">
    <property type="entry name" value="YQAJ VIRAL RECOMBINASE DOMAIN-CONTAINING PROTEIN"/>
    <property type="match status" value="1"/>
</dbReference>
<gene>
    <name evidence="2" type="ORF">HPB48_018494</name>
</gene>
<dbReference type="InterPro" id="IPR011335">
    <property type="entry name" value="Restrct_endonuc-II-like"/>
</dbReference>